<name>A0A151NUA0_ALLMI</name>
<dbReference type="Proteomes" id="UP000050525">
    <property type="component" value="Unassembled WGS sequence"/>
</dbReference>
<protein>
    <submittedName>
        <fullName evidence="1">Uncharacterized protein</fullName>
    </submittedName>
</protein>
<sequence>MRWTAAFDFQGLIPDLAQDLSSAGVWLLCQDCMRGPFDLHLHKSPLEVGAGKCLLSYKDLCKDHIKDSGPTRFENSLSMLYITHNHRKMMHHKRRVSRDWLSC</sequence>
<gene>
    <name evidence="1" type="ORF">Y1Q_0009543</name>
</gene>
<evidence type="ECO:0000313" key="1">
    <source>
        <dbReference type="EMBL" id="KYO40511.1"/>
    </source>
</evidence>
<evidence type="ECO:0000313" key="2">
    <source>
        <dbReference type="Proteomes" id="UP000050525"/>
    </source>
</evidence>
<proteinExistence type="predicted"/>
<comment type="caution">
    <text evidence="1">The sequence shown here is derived from an EMBL/GenBank/DDBJ whole genome shotgun (WGS) entry which is preliminary data.</text>
</comment>
<keyword evidence="2" id="KW-1185">Reference proteome</keyword>
<dbReference type="AlphaFoldDB" id="A0A151NUA0"/>
<dbReference type="EMBL" id="AKHW03001922">
    <property type="protein sequence ID" value="KYO40511.1"/>
    <property type="molecule type" value="Genomic_DNA"/>
</dbReference>
<organism evidence="1 2">
    <name type="scientific">Alligator mississippiensis</name>
    <name type="common">American alligator</name>
    <dbReference type="NCBI Taxonomy" id="8496"/>
    <lineage>
        <taxon>Eukaryota</taxon>
        <taxon>Metazoa</taxon>
        <taxon>Chordata</taxon>
        <taxon>Craniata</taxon>
        <taxon>Vertebrata</taxon>
        <taxon>Euteleostomi</taxon>
        <taxon>Archelosauria</taxon>
        <taxon>Archosauria</taxon>
        <taxon>Crocodylia</taxon>
        <taxon>Alligatoridae</taxon>
        <taxon>Alligatorinae</taxon>
        <taxon>Alligator</taxon>
    </lineage>
</organism>
<accession>A0A151NUA0</accession>
<reference evidence="1 2" key="1">
    <citation type="journal article" date="2012" name="Genome Biol.">
        <title>Sequencing three crocodilian genomes to illuminate the evolution of archosaurs and amniotes.</title>
        <authorList>
            <person name="St John J.A."/>
            <person name="Braun E.L."/>
            <person name="Isberg S.R."/>
            <person name="Miles L.G."/>
            <person name="Chong A.Y."/>
            <person name="Gongora J."/>
            <person name="Dalzell P."/>
            <person name="Moran C."/>
            <person name="Bed'hom B."/>
            <person name="Abzhanov A."/>
            <person name="Burgess S.C."/>
            <person name="Cooksey A.M."/>
            <person name="Castoe T.A."/>
            <person name="Crawford N.G."/>
            <person name="Densmore L.D."/>
            <person name="Drew J.C."/>
            <person name="Edwards S.V."/>
            <person name="Faircloth B.C."/>
            <person name="Fujita M.K."/>
            <person name="Greenwold M.J."/>
            <person name="Hoffmann F.G."/>
            <person name="Howard J.M."/>
            <person name="Iguchi T."/>
            <person name="Janes D.E."/>
            <person name="Khan S.Y."/>
            <person name="Kohno S."/>
            <person name="de Koning A.J."/>
            <person name="Lance S.L."/>
            <person name="McCarthy F.M."/>
            <person name="McCormack J.E."/>
            <person name="Merchant M.E."/>
            <person name="Peterson D.G."/>
            <person name="Pollock D.D."/>
            <person name="Pourmand N."/>
            <person name="Raney B.J."/>
            <person name="Roessler K.A."/>
            <person name="Sanford J.R."/>
            <person name="Sawyer R.H."/>
            <person name="Schmidt C.J."/>
            <person name="Triplett E.W."/>
            <person name="Tuberville T.D."/>
            <person name="Venegas-Anaya M."/>
            <person name="Howard J.T."/>
            <person name="Jarvis E.D."/>
            <person name="Guillette L.J.Jr."/>
            <person name="Glenn T.C."/>
            <person name="Green R.E."/>
            <person name="Ray D.A."/>
        </authorList>
    </citation>
    <scope>NUCLEOTIDE SEQUENCE [LARGE SCALE GENOMIC DNA]</scope>
    <source>
        <strain evidence="1">KSC_2009_1</strain>
    </source>
</reference>